<dbReference type="PANTHER" id="PTHR23155">
    <property type="entry name" value="DISEASE RESISTANCE PROTEIN RP"/>
    <property type="match status" value="1"/>
</dbReference>
<dbReference type="Pfam" id="PF00931">
    <property type="entry name" value="NB-ARC"/>
    <property type="match status" value="1"/>
</dbReference>
<evidence type="ECO:0000313" key="6">
    <source>
        <dbReference type="EMBL" id="TVU29168.1"/>
    </source>
</evidence>
<protein>
    <submittedName>
        <fullName evidence="6">Uncharacterized protein</fullName>
    </submittedName>
</protein>
<dbReference type="InterPro" id="IPR044974">
    <property type="entry name" value="Disease_R_plants"/>
</dbReference>
<dbReference type="FunFam" id="1.10.10.10:FF:000322">
    <property type="entry name" value="Probable disease resistance protein At1g63360"/>
    <property type="match status" value="1"/>
</dbReference>
<dbReference type="Proteomes" id="UP000324897">
    <property type="component" value="Chromosome 1"/>
</dbReference>
<proteinExistence type="predicted"/>
<dbReference type="SUPFAM" id="SSF52540">
    <property type="entry name" value="P-loop containing nucleoside triphosphate hydrolases"/>
    <property type="match status" value="1"/>
</dbReference>
<dbReference type="OrthoDB" id="684683at2759"/>
<dbReference type="GO" id="GO:0009626">
    <property type="term" value="P:plant-type hypersensitive response"/>
    <property type="evidence" value="ECO:0007669"/>
    <property type="project" value="UniProtKB-ARBA"/>
</dbReference>
<dbReference type="InterPro" id="IPR002182">
    <property type="entry name" value="NB-ARC"/>
</dbReference>
<evidence type="ECO:0000256" key="2">
    <source>
        <dbReference type="ARBA" id="ARBA00022821"/>
    </source>
</evidence>
<dbReference type="GO" id="GO:0002758">
    <property type="term" value="P:innate immune response-activating signaling pathway"/>
    <property type="evidence" value="ECO:0007669"/>
    <property type="project" value="UniProtKB-ARBA"/>
</dbReference>
<dbReference type="PRINTS" id="PR00364">
    <property type="entry name" value="DISEASERSIST"/>
</dbReference>
<keyword evidence="1" id="KW-0677">Repeat</keyword>
<name>A0A5J9V112_9POAL</name>
<dbReference type="EMBL" id="RWGY01000011">
    <property type="protein sequence ID" value="TVU29168.1"/>
    <property type="molecule type" value="Genomic_DNA"/>
</dbReference>
<keyword evidence="7" id="KW-1185">Reference proteome</keyword>
<dbReference type="SUPFAM" id="SSF52058">
    <property type="entry name" value="L domain-like"/>
    <property type="match status" value="1"/>
</dbReference>
<comment type="caution">
    <text evidence="6">The sequence shown here is derived from an EMBL/GenBank/DDBJ whole genome shotgun (WGS) entry which is preliminary data.</text>
</comment>
<evidence type="ECO:0000259" key="3">
    <source>
        <dbReference type="Pfam" id="PF00931"/>
    </source>
</evidence>
<evidence type="ECO:0000259" key="4">
    <source>
        <dbReference type="Pfam" id="PF23559"/>
    </source>
</evidence>
<dbReference type="Pfam" id="PF23559">
    <property type="entry name" value="WHD_DRP"/>
    <property type="match status" value="1"/>
</dbReference>
<sequence>MLLKLRGLAYDADDVLDKLEYFRIQDEILGTRHAVTDTGGCVQGIVLNARHTCRAVASKLKLPSSSRRLKIDRVAISRKMVDIVEQLKQVCDKVSSALNLEPYRTIDIAMHRPQTTPGTTEPQLYGRDVQLRSIVDGITAGKYSAHKLTVLPIVGPGGIGKTTFTQHVYQKVKSQFLVPIWICVSLNFNANRLAQDILKQIPKVDGEKENASQEELIEQRLKSKRFLLVLDDIWKYEEDEWKTLISPFSKGEGKGNMVIVTTRFLDVAKKVTSRDDCLMELGSLGPTELLEFFGACVFGNEHPWKGHDEFKDVGTQIVEKLKGSPLAAKTVGRLLRTHRTNLPQWIRVLGSKEWENQTSDSDIMPALKLSYDYLPFHLQQCFSYCAMFPEDYEFDTYELIHLWIGLDILHALNQNESTEDVGRRYLEDLVNYGFLKKNERDDGHPYYVLHDLLHELAVKVSSEECVSICGSNVRSIQIPASVRHLSITIDEEVVNNRAAFEHYKKEFINALGRRLKVENLRTLMLFGKYHECLFMTFCDLFKEATALRTVLCKASYNVEDLLPNLSKLVHLRYLRILRGISWGSNIPDTISTLYQLKILDAQECSGTSELPRHIINLRNLQYLLVSDDILHSGIVEVGKLEHLRELRRFEVKKEIDSLSKKRETNGFELKQLGKLLELQVLGIYNLGNVTVKEEASETNLIQKDRLQELTLDWHVEGTKQSTHEDDILECLKPHSNLRKLWIRGHGGTKCPTWLGANLSVQHLEYLHLDDVAWEDLPSLGGLHMVKESCETRPSKQFMNLRRLELVDVQNLKKWVGIGSCQLFSHLKVLMIKGCKELLELSFSDPACHQLEKAGNMDLFSSLKVLKIEDCPILSHLPSVPWTR</sequence>
<dbReference type="Gene3D" id="3.80.10.10">
    <property type="entry name" value="Ribonuclease Inhibitor"/>
    <property type="match status" value="1"/>
</dbReference>
<dbReference type="InterPro" id="IPR027417">
    <property type="entry name" value="P-loop_NTPase"/>
</dbReference>
<dbReference type="InterPro" id="IPR058922">
    <property type="entry name" value="WHD_DRP"/>
</dbReference>
<dbReference type="PANTHER" id="PTHR23155:SF988">
    <property type="entry name" value="OS06G0707733 PROTEIN"/>
    <property type="match status" value="1"/>
</dbReference>
<dbReference type="InterPro" id="IPR056789">
    <property type="entry name" value="LRR_R13L1-DRL21"/>
</dbReference>
<evidence type="ECO:0000259" key="5">
    <source>
        <dbReference type="Pfam" id="PF25019"/>
    </source>
</evidence>
<dbReference type="Gene3D" id="1.10.10.10">
    <property type="entry name" value="Winged helix-like DNA-binding domain superfamily/Winged helix DNA-binding domain"/>
    <property type="match status" value="1"/>
</dbReference>
<dbReference type="InterPro" id="IPR042197">
    <property type="entry name" value="Apaf_helical"/>
</dbReference>
<keyword evidence="2" id="KW-0611">Plant defense</keyword>
<evidence type="ECO:0000313" key="7">
    <source>
        <dbReference type="Proteomes" id="UP000324897"/>
    </source>
</evidence>
<dbReference type="InterPro" id="IPR036388">
    <property type="entry name" value="WH-like_DNA-bd_sf"/>
</dbReference>
<feature type="domain" description="R13L1/DRL21-like LRR repeat region" evidence="5">
    <location>
        <begin position="669"/>
        <end position="786"/>
    </location>
</feature>
<dbReference type="Gene3D" id="3.40.50.300">
    <property type="entry name" value="P-loop containing nucleotide triphosphate hydrolases"/>
    <property type="match status" value="1"/>
</dbReference>
<dbReference type="Pfam" id="PF25019">
    <property type="entry name" value="LRR_R13L1-DRL21"/>
    <property type="match status" value="1"/>
</dbReference>
<organism evidence="6 7">
    <name type="scientific">Eragrostis curvula</name>
    <name type="common">weeping love grass</name>
    <dbReference type="NCBI Taxonomy" id="38414"/>
    <lineage>
        <taxon>Eukaryota</taxon>
        <taxon>Viridiplantae</taxon>
        <taxon>Streptophyta</taxon>
        <taxon>Embryophyta</taxon>
        <taxon>Tracheophyta</taxon>
        <taxon>Spermatophyta</taxon>
        <taxon>Magnoliopsida</taxon>
        <taxon>Liliopsida</taxon>
        <taxon>Poales</taxon>
        <taxon>Poaceae</taxon>
        <taxon>PACMAD clade</taxon>
        <taxon>Chloridoideae</taxon>
        <taxon>Eragrostideae</taxon>
        <taxon>Eragrostidinae</taxon>
        <taxon>Eragrostis</taxon>
    </lineage>
</organism>
<dbReference type="InterPro" id="IPR032675">
    <property type="entry name" value="LRR_dom_sf"/>
</dbReference>
<feature type="domain" description="NB-ARC" evidence="3">
    <location>
        <begin position="147"/>
        <end position="300"/>
    </location>
</feature>
<gene>
    <name evidence="6" type="ORF">EJB05_20724</name>
</gene>
<dbReference type="Gene3D" id="1.10.8.430">
    <property type="entry name" value="Helical domain of apoptotic protease-activating factors"/>
    <property type="match status" value="1"/>
</dbReference>
<reference evidence="6 7" key="1">
    <citation type="journal article" date="2019" name="Sci. Rep.">
        <title>A high-quality genome of Eragrostis curvula grass provides insights into Poaceae evolution and supports new strategies to enhance forage quality.</title>
        <authorList>
            <person name="Carballo J."/>
            <person name="Santos B.A.C.M."/>
            <person name="Zappacosta D."/>
            <person name="Garbus I."/>
            <person name="Selva J.P."/>
            <person name="Gallo C.A."/>
            <person name="Diaz A."/>
            <person name="Albertini E."/>
            <person name="Caccamo M."/>
            <person name="Echenique V."/>
        </authorList>
    </citation>
    <scope>NUCLEOTIDE SEQUENCE [LARGE SCALE GENOMIC DNA]</scope>
    <source>
        <strain evidence="7">cv. Victoria</strain>
        <tissue evidence="6">Leaf</tissue>
    </source>
</reference>
<feature type="non-terminal residue" evidence="6">
    <location>
        <position position="1"/>
    </location>
</feature>
<feature type="domain" description="Disease resistance protein winged helix" evidence="4">
    <location>
        <begin position="387"/>
        <end position="457"/>
    </location>
</feature>
<dbReference type="GO" id="GO:0043531">
    <property type="term" value="F:ADP binding"/>
    <property type="evidence" value="ECO:0007669"/>
    <property type="project" value="InterPro"/>
</dbReference>
<evidence type="ECO:0000256" key="1">
    <source>
        <dbReference type="ARBA" id="ARBA00022737"/>
    </source>
</evidence>
<accession>A0A5J9V112</accession>
<dbReference type="Gramene" id="TVU29168">
    <property type="protein sequence ID" value="TVU29168"/>
    <property type="gene ID" value="EJB05_20724"/>
</dbReference>
<dbReference type="AlphaFoldDB" id="A0A5J9V112"/>
<dbReference type="GO" id="GO:0042742">
    <property type="term" value="P:defense response to bacterium"/>
    <property type="evidence" value="ECO:0007669"/>
    <property type="project" value="UniProtKB-ARBA"/>
</dbReference>